<reference evidence="1 2" key="2">
    <citation type="journal article" date="2017" name="Nature">
        <title>The Apostasia genome and the evolution of orchids.</title>
        <authorList>
            <person name="Zhang G.Q."/>
            <person name="Liu K.W."/>
            <person name="Li Z."/>
            <person name="Lohaus R."/>
            <person name="Hsiao Y.Y."/>
            <person name="Niu S.C."/>
            <person name="Wang J.Y."/>
            <person name="Lin Y.C."/>
            <person name="Xu Q."/>
            <person name="Chen L.J."/>
            <person name="Yoshida K."/>
            <person name="Fujiwara S."/>
            <person name="Wang Z.W."/>
            <person name="Zhang Y.Q."/>
            <person name="Mitsuda N."/>
            <person name="Wang M."/>
            <person name="Liu G.H."/>
            <person name="Pecoraro L."/>
            <person name="Huang H.X."/>
            <person name="Xiao X.J."/>
            <person name="Lin M."/>
            <person name="Wu X.Y."/>
            <person name="Wu W.L."/>
            <person name="Chen Y.Y."/>
            <person name="Chang S.B."/>
            <person name="Sakamoto S."/>
            <person name="Ohme-Takagi M."/>
            <person name="Yagi M."/>
            <person name="Zeng S.J."/>
            <person name="Shen C.Y."/>
            <person name="Yeh C.M."/>
            <person name="Luo Y.B."/>
            <person name="Tsai W.C."/>
            <person name="Van de Peer Y."/>
            <person name="Liu Z.J."/>
        </authorList>
    </citation>
    <scope>NUCLEOTIDE SEQUENCE [LARGE SCALE GENOMIC DNA]</scope>
    <source>
        <tissue evidence="1">The whole plant</tissue>
    </source>
</reference>
<proteinExistence type="predicted"/>
<protein>
    <recommendedName>
        <fullName evidence="3">Endonuclease/exonuclease/phosphatase domain-containing protein</fullName>
    </recommendedName>
</protein>
<evidence type="ECO:0008006" key="3">
    <source>
        <dbReference type="Google" id="ProtNLM"/>
    </source>
</evidence>
<organism evidence="1 2">
    <name type="scientific">Dendrobium catenatum</name>
    <dbReference type="NCBI Taxonomy" id="906689"/>
    <lineage>
        <taxon>Eukaryota</taxon>
        <taxon>Viridiplantae</taxon>
        <taxon>Streptophyta</taxon>
        <taxon>Embryophyta</taxon>
        <taxon>Tracheophyta</taxon>
        <taxon>Spermatophyta</taxon>
        <taxon>Magnoliopsida</taxon>
        <taxon>Liliopsida</taxon>
        <taxon>Asparagales</taxon>
        <taxon>Orchidaceae</taxon>
        <taxon>Epidendroideae</taxon>
        <taxon>Malaxideae</taxon>
        <taxon>Dendrobiinae</taxon>
        <taxon>Dendrobium</taxon>
    </lineage>
</organism>
<sequence>MKFIGPRFTWCNNKIGGARIMERLDRCILNSVALETIQNPVIRNLPQAASDHFPILINLLNPAALK</sequence>
<dbReference type="PANTHER" id="PTHR33710:SF71">
    <property type="entry name" value="ENDONUCLEASE_EXONUCLEASE_PHOSPHATASE DOMAIN-CONTAINING PROTEIN"/>
    <property type="match status" value="1"/>
</dbReference>
<evidence type="ECO:0000313" key="2">
    <source>
        <dbReference type="Proteomes" id="UP000233837"/>
    </source>
</evidence>
<dbReference type="Gene3D" id="3.60.10.10">
    <property type="entry name" value="Endonuclease/exonuclease/phosphatase"/>
    <property type="match status" value="1"/>
</dbReference>
<name>A0A2I0XA21_9ASPA</name>
<dbReference type="InterPro" id="IPR036691">
    <property type="entry name" value="Endo/exonu/phosph_ase_sf"/>
</dbReference>
<dbReference type="EMBL" id="KZ502032">
    <property type="protein sequence ID" value="PKU84752.1"/>
    <property type="molecule type" value="Genomic_DNA"/>
</dbReference>
<dbReference type="AlphaFoldDB" id="A0A2I0XA21"/>
<reference evidence="1 2" key="1">
    <citation type="journal article" date="2016" name="Sci. Rep.">
        <title>The Dendrobium catenatum Lindl. genome sequence provides insights into polysaccharide synthase, floral development and adaptive evolution.</title>
        <authorList>
            <person name="Zhang G.Q."/>
            <person name="Xu Q."/>
            <person name="Bian C."/>
            <person name="Tsai W.C."/>
            <person name="Yeh C.M."/>
            <person name="Liu K.W."/>
            <person name="Yoshida K."/>
            <person name="Zhang L.S."/>
            <person name="Chang S.B."/>
            <person name="Chen F."/>
            <person name="Shi Y."/>
            <person name="Su Y.Y."/>
            <person name="Zhang Y.Q."/>
            <person name="Chen L.J."/>
            <person name="Yin Y."/>
            <person name="Lin M."/>
            <person name="Huang H."/>
            <person name="Deng H."/>
            <person name="Wang Z.W."/>
            <person name="Zhu S.L."/>
            <person name="Zhao X."/>
            <person name="Deng C."/>
            <person name="Niu S.C."/>
            <person name="Huang J."/>
            <person name="Wang M."/>
            <person name="Liu G.H."/>
            <person name="Yang H.J."/>
            <person name="Xiao X.J."/>
            <person name="Hsiao Y.Y."/>
            <person name="Wu W.L."/>
            <person name="Chen Y.Y."/>
            <person name="Mitsuda N."/>
            <person name="Ohme-Takagi M."/>
            <person name="Luo Y.B."/>
            <person name="Van de Peer Y."/>
            <person name="Liu Z.J."/>
        </authorList>
    </citation>
    <scope>NUCLEOTIDE SEQUENCE [LARGE SCALE GENOMIC DNA]</scope>
    <source>
        <tissue evidence="1">The whole plant</tissue>
    </source>
</reference>
<gene>
    <name evidence="1" type="ORF">MA16_Dca008162</name>
</gene>
<dbReference type="Proteomes" id="UP000233837">
    <property type="component" value="Unassembled WGS sequence"/>
</dbReference>
<accession>A0A2I0XA21</accession>
<keyword evidence="2" id="KW-1185">Reference proteome</keyword>
<dbReference type="SUPFAM" id="SSF56219">
    <property type="entry name" value="DNase I-like"/>
    <property type="match status" value="1"/>
</dbReference>
<dbReference type="PANTHER" id="PTHR33710">
    <property type="entry name" value="BNAC02G09200D PROTEIN"/>
    <property type="match status" value="1"/>
</dbReference>
<evidence type="ECO:0000313" key="1">
    <source>
        <dbReference type="EMBL" id="PKU84752.1"/>
    </source>
</evidence>